<dbReference type="RefSeq" id="WP_091645630.1">
    <property type="nucleotide sequence ID" value="NZ_FOEG01000010.1"/>
</dbReference>
<dbReference type="Pfam" id="PF00109">
    <property type="entry name" value="ketoacyl-synt"/>
    <property type="match status" value="1"/>
</dbReference>
<dbReference type="OrthoDB" id="5405536at2"/>
<protein>
    <recommendedName>
        <fullName evidence="1">Beta-ketoacyl synthase-like N-terminal domain-containing protein</fullName>
    </recommendedName>
</protein>
<gene>
    <name evidence="2" type="ORF">SAMN04488052_1105</name>
</gene>
<sequence>MTAPNRHVAVTGAGLECATGDRPGALLGALLAGMPAVRPRDELAQADPVTRELAAPVLAPVHPEAPIGHVDAGAVGNMLLTAIQGAMVGADAPVDRVLLVLPDSDAACARRLSQDAVLKRGRVAEPWMQDVVLECTTHREAPAALAALWRALTEGRCRCALVAGVDSLANLESLTEAQRAGHVRTTEFPDGWALGEAAACVRLEQDTRGVAGIRMHQPVAGHEPHHGAVGRNHLQGLGAAAGEALGAAGLKGEKPDAVFLARAQESLAELEWYHAHSGLWPQRLPARQQLAMRRGELEAPQPDLEPPVETLRPALTLGETGAAGLPVALALAHARLQLDLMPVRHCLVLDAPAGPERLAVCLSTQQTNH</sequence>
<dbReference type="STRING" id="406100.SAMN04488052_1105"/>
<dbReference type="Proteomes" id="UP000199657">
    <property type="component" value="Unassembled WGS sequence"/>
</dbReference>
<dbReference type="SUPFAM" id="SSF53901">
    <property type="entry name" value="Thiolase-like"/>
    <property type="match status" value="1"/>
</dbReference>
<feature type="domain" description="Beta-ketoacyl synthase-like N-terminal" evidence="1">
    <location>
        <begin position="143"/>
        <end position="205"/>
    </location>
</feature>
<dbReference type="EMBL" id="FOEG01000010">
    <property type="protein sequence ID" value="SEP10663.1"/>
    <property type="molecule type" value="Genomic_DNA"/>
</dbReference>
<organism evidence="2 3">
    <name type="scientific">Aquisalimonas asiatica</name>
    <dbReference type="NCBI Taxonomy" id="406100"/>
    <lineage>
        <taxon>Bacteria</taxon>
        <taxon>Pseudomonadati</taxon>
        <taxon>Pseudomonadota</taxon>
        <taxon>Gammaproteobacteria</taxon>
        <taxon>Chromatiales</taxon>
        <taxon>Ectothiorhodospiraceae</taxon>
        <taxon>Aquisalimonas</taxon>
    </lineage>
</organism>
<dbReference type="InterPro" id="IPR014030">
    <property type="entry name" value="Ketoacyl_synth_N"/>
</dbReference>
<dbReference type="InterPro" id="IPR016039">
    <property type="entry name" value="Thiolase-like"/>
</dbReference>
<dbReference type="AlphaFoldDB" id="A0A1H8V5X7"/>
<evidence type="ECO:0000259" key="1">
    <source>
        <dbReference type="Pfam" id="PF00109"/>
    </source>
</evidence>
<name>A0A1H8V5X7_9GAMM</name>
<evidence type="ECO:0000313" key="2">
    <source>
        <dbReference type="EMBL" id="SEP10663.1"/>
    </source>
</evidence>
<reference evidence="2 3" key="1">
    <citation type="submission" date="2016-10" db="EMBL/GenBank/DDBJ databases">
        <authorList>
            <person name="de Groot N.N."/>
        </authorList>
    </citation>
    <scope>NUCLEOTIDE SEQUENCE [LARGE SCALE GENOMIC DNA]</scope>
    <source>
        <strain evidence="2 3">CGMCC 1.6291</strain>
    </source>
</reference>
<dbReference type="GO" id="GO:0016746">
    <property type="term" value="F:acyltransferase activity"/>
    <property type="evidence" value="ECO:0007669"/>
    <property type="project" value="InterPro"/>
</dbReference>
<evidence type="ECO:0000313" key="3">
    <source>
        <dbReference type="Proteomes" id="UP000199657"/>
    </source>
</evidence>
<accession>A0A1H8V5X7</accession>
<proteinExistence type="predicted"/>
<keyword evidence="3" id="KW-1185">Reference proteome</keyword>